<feature type="transmembrane region" description="Helical" evidence="2">
    <location>
        <begin position="37"/>
        <end position="58"/>
    </location>
</feature>
<dbReference type="KEGG" id="adu:107468085"/>
<keyword evidence="2" id="KW-1133">Transmembrane helix</keyword>
<dbReference type="RefSeq" id="XP_015942809.1">
    <property type="nucleotide sequence ID" value="XM_016087323.3"/>
</dbReference>
<dbReference type="OrthoDB" id="680761at2759"/>
<gene>
    <name evidence="4" type="primary">LOC107468085</name>
</gene>
<evidence type="ECO:0000313" key="4">
    <source>
        <dbReference type="RefSeq" id="XP_015942809.1"/>
    </source>
</evidence>
<evidence type="ECO:0000256" key="1">
    <source>
        <dbReference type="SAM" id="MobiDB-lite"/>
    </source>
</evidence>
<organism evidence="3 4">
    <name type="scientific">Arachis duranensis</name>
    <name type="common">Wild peanut</name>
    <dbReference type="NCBI Taxonomy" id="130453"/>
    <lineage>
        <taxon>Eukaryota</taxon>
        <taxon>Viridiplantae</taxon>
        <taxon>Streptophyta</taxon>
        <taxon>Embryophyta</taxon>
        <taxon>Tracheophyta</taxon>
        <taxon>Spermatophyta</taxon>
        <taxon>Magnoliopsida</taxon>
        <taxon>eudicotyledons</taxon>
        <taxon>Gunneridae</taxon>
        <taxon>Pentapetalae</taxon>
        <taxon>rosids</taxon>
        <taxon>fabids</taxon>
        <taxon>Fabales</taxon>
        <taxon>Fabaceae</taxon>
        <taxon>Papilionoideae</taxon>
        <taxon>50 kb inversion clade</taxon>
        <taxon>dalbergioids sensu lato</taxon>
        <taxon>Dalbergieae</taxon>
        <taxon>Pterocarpus clade</taxon>
        <taxon>Arachis</taxon>
    </lineage>
</organism>
<dbReference type="PANTHER" id="PTHR35997:SF6">
    <property type="entry name" value="COTTON FIBER PROTEIN"/>
    <property type="match status" value="1"/>
</dbReference>
<feature type="transmembrane region" description="Helical" evidence="2">
    <location>
        <begin position="70"/>
        <end position="90"/>
    </location>
</feature>
<dbReference type="GeneID" id="107468085"/>
<proteinExistence type="predicted"/>
<sequence length="290" mass="34419">MAKPYLEEDYNYDCMKHYKPKPRYYAQKQQHRKAKNLNLSFFASIFSLFIYISIFYIFNLSPYDLLNNNIFWFFMSNTLILIIAADYGAFSSSKKKQDHQIYEEYVKHSQQQEEARSYEADKQCIIISPKETVDDEKKNKKEIIINHHHHDNEITQERVLEIVAYNEPKKKKPSEKGSNNKNEKNTKPLFPLHGDEEDEKEVGIGRSYYKRSKSERGDRTKRVVIDESKNSSVRIRRSGSEGAKVEEEEEDKENDEFSKMSNEDLNRRVEEFIQKFNKQIRLQAAARNNT</sequence>
<name>A0A6P4C834_ARADU</name>
<dbReference type="Pfam" id="PF05553">
    <property type="entry name" value="DUF761"/>
    <property type="match status" value="1"/>
</dbReference>
<reference evidence="3" key="1">
    <citation type="journal article" date="2016" name="Nat. Genet.">
        <title>The genome sequences of Arachis duranensis and Arachis ipaensis, the diploid ancestors of cultivated peanut.</title>
        <authorList>
            <person name="Bertioli D.J."/>
            <person name="Cannon S.B."/>
            <person name="Froenicke L."/>
            <person name="Huang G."/>
            <person name="Farmer A.D."/>
            <person name="Cannon E.K."/>
            <person name="Liu X."/>
            <person name="Gao D."/>
            <person name="Clevenger J."/>
            <person name="Dash S."/>
            <person name="Ren L."/>
            <person name="Moretzsohn M.C."/>
            <person name="Shirasawa K."/>
            <person name="Huang W."/>
            <person name="Vidigal B."/>
            <person name="Abernathy B."/>
            <person name="Chu Y."/>
            <person name="Niederhuth C.E."/>
            <person name="Umale P."/>
            <person name="Araujo A.C."/>
            <person name="Kozik A."/>
            <person name="Kim K.D."/>
            <person name="Burow M.D."/>
            <person name="Varshney R.K."/>
            <person name="Wang X."/>
            <person name="Zhang X."/>
            <person name="Barkley N."/>
            <person name="Guimaraes P.M."/>
            <person name="Isobe S."/>
            <person name="Guo B."/>
            <person name="Liao B."/>
            <person name="Stalker H.T."/>
            <person name="Schmitz R.J."/>
            <person name="Scheffler B.E."/>
            <person name="Leal-Bertioli S.C."/>
            <person name="Xun X."/>
            <person name="Jackson S.A."/>
            <person name="Michelmore R."/>
            <person name="Ozias-Akins P."/>
        </authorList>
    </citation>
    <scope>NUCLEOTIDE SEQUENCE [LARGE SCALE GENOMIC DNA]</scope>
    <source>
        <strain evidence="3">cv. V14167</strain>
    </source>
</reference>
<dbReference type="Proteomes" id="UP000515211">
    <property type="component" value="Chromosome 10"/>
</dbReference>
<accession>A0A6P4C834</accession>
<keyword evidence="2" id="KW-0472">Membrane</keyword>
<dbReference type="PANTHER" id="PTHR35997">
    <property type="entry name" value="COTTON FIBER PROTEIN-RELATED"/>
    <property type="match status" value="1"/>
</dbReference>
<protein>
    <submittedName>
        <fullName evidence="4">Uncharacterized protein LOC107468085</fullName>
    </submittedName>
</protein>
<evidence type="ECO:0000313" key="3">
    <source>
        <dbReference type="Proteomes" id="UP000515211"/>
    </source>
</evidence>
<feature type="region of interest" description="Disordered" evidence="1">
    <location>
        <begin position="166"/>
        <end position="264"/>
    </location>
</feature>
<keyword evidence="2" id="KW-0812">Transmembrane</keyword>
<dbReference type="InterPro" id="IPR008480">
    <property type="entry name" value="DUF761_pln"/>
</dbReference>
<reference evidence="4" key="2">
    <citation type="submission" date="2025-08" db="UniProtKB">
        <authorList>
            <consortium name="RefSeq"/>
        </authorList>
    </citation>
    <scope>IDENTIFICATION</scope>
    <source>
        <tissue evidence="4">Whole plant</tissue>
    </source>
</reference>
<evidence type="ECO:0000256" key="2">
    <source>
        <dbReference type="SAM" id="Phobius"/>
    </source>
</evidence>
<dbReference type="AlphaFoldDB" id="A0A6P4C834"/>
<keyword evidence="3" id="KW-1185">Reference proteome</keyword>
<feature type="compositionally biased region" description="Basic and acidic residues" evidence="1">
    <location>
        <begin position="212"/>
        <end position="229"/>
    </location>
</feature>
<feature type="compositionally biased region" description="Basic and acidic residues" evidence="1">
    <location>
        <begin position="255"/>
        <end position="264"/>
    </location>
</feature>